<keyword evidence="7" id="KW-1185">Reference proteome</keyword>
<protein>
    <submittedName>
        <fullName evidence="6">Transcriptional regulator, RpiR family</fullName>
    </submittedName>
</protein>
<dbReference type="OrthoDB" id="3574600at2"/>
<reference evidence="6 7" key="1">
    <citation type="submission" date="2017-05" db="EMBL/GenBank/DDBJ databases">
        <authorList>
            <person name="Varghese N."/>
            <person name="Submissions S."/>
        </authorList>
    </citation>
    <scope>NUCLEOTIDE SEQUENCE [LARGE SCALE GENOMIC DNA]</scope>
    <source>
        <strain evidence="6 7">DSM 100094</strain>
    </source>
</reference>
<dbReference type="GO" id="GO:0097367">
    <property type="term" value="F:carbohydrate derivative binding"/>
    <property type="evidence" value="ECO:0007669"/>
    <property type="project" value="InterPro"/>
</dbReference>
<accession>A0A521ETA2</accession>
<keyword evidence="3" id="KW-0804">Transcription</keyword>
<dbReference type="InterPro" id="IPR000281">
    <property type="entry name" value="HTH_RpiR"/>
</dbReference>
<organism evidence="6 7">
    <name type="scientific">Paracoccus laeviglucosivorans</name>
    <dbReference type="NCBI Taxonomy" id="1197861"/>
    <lineage>
        <taxon>Bacteria</taxon>
        <taxon>Pseudomonadati</taxon>
        <taxon>Pseudomonadota</taxon>
        <taxon>Alphaproteobacteria</taxon>
        <taxon>Rhodobacterales</taxon>
        <taxon>Paracoccaceae</taxon>
        <taxon>Paracoccus</taxon>
    </lineage>
</organism>
<dbReference type="SUPFAM" id="SSF46689">
    <property type="entry name" value="Homeodomain-like"/>
    <property type="match status" value="1"/>
</dbReference>
<dbReference type="GO" id="GO:1901135">
    <property type="term" value="P:carbohydrate derivative metabolic process"/>
    <property type="evidence" value="ECO:0007669"/>
    <property type="project" value="InterPro"/>
</dbReference>
<gene>
    <name evidence="6" type="ORF">SAMN06265221_11565</name>
</gene>
<proteinExistence type="predicted"/>
<dbReference type="AlphaFoldDB" id="A0A521ETA2"/>
<evidence type="ECO:0000256" key="1">
    <source>
        <dbReference type="ARBA" id="ARBA00023015"/>
    </source>
</evidence>
<keyword evidence="2" id="KW-0238">DNA-binding</keyword>
<evidence type="ECO:0000313" key="6">
    <source>
        <dbReference type="EMBL" id="SMO87122.1"/>
    </source>
</evidence>
<dbReference type="InterPro" id="IPR035472">
    <property type="entry name" value="RpiR-like_SIS"/>
</dbReference>
<dbReference type="GO" id="GO:0003677">
    <property type="term" value="F:DNA binding"/>
    <property type="evidence" value="ECO:0007669"/>
    <property type="project" value="UniProtKB-KW"/>
</dbReference>
<dbReference type="CDD" id="cd05013">
    <property type="entry name" value="SIS_RpiR"/>
    <property type="match status" value="1"/>
</dbReference>
<evidence type="ECO:0000259" key="5">
    <source>
        <dbReference type="PROSITE" id="PS51464"/>
    </source>
</evidence>
<dbReference type="EMBL" id="FXTK01000015">
    <property type="protein sequence ID" value="SMO87122.1"/>
    <property type="molecule type" value="Genomic_DNA"/>
</dbReference>
<dbReference type="Pfam" id="PF01418">
    <property type="entry name" value="HTH_6"/>
    <property type="match status" value="1"/>
</dbReference>
<dbReference type="InterPro" id="IPR046348">
    <property type="entry name" value="SIS_dom_sf"/>
</dbReference>
<dbReference type="InterPro" id="IPR009057">
    <property type="entry name" value="Homeodomain-like_sf"/>
</dbReference>
<dbReference type="InterPro" id="IPR036388">
    <property type="entry name" value="WH-like_DNA-bd_sf"/>
</dbReference>
<dbReference type="Proteomes" id="UP000319014">
    <property type="component" value="Unassembled WGS sequence"/>
</dbReference>
<evidence type="ECO:0000259" key="4">
    <source>
        <dbReference type="PROSITE" id="PS51071"/>
    </source>
</evidence>
<sequence length="284" mass="30589">MQHGELTERIRRVIGELPPTMRRVAQFMDRNPVEVVALSAAELAEALGTSDATIVRTAKALGYSGLSELKRSLTRELSQGTPVDNFQRTLQISDADALRAGLQSIKSTNEILHGLASGASAQVLERMICRLDSGQRIALFGLGPSAHVVQYGAHQLRRQGRAALLLDATGRDLADRMLQLAPGDVLLMLSYSVPNGEAWAVVDEALMHSIPILLITNSQDNPLIRKVDEAIALPRGGARGMALNGASFAFLEALLVGLSVRAPARTDAGLAKLERYRTNIDRLG</sequence>
<feature type="domain" description="HTH rpiR-type" evidence="4">
    <location>
        <begin position="4"/>
        <end position="80"/>
    </location>
</feature>
<evidence type="ECO:0000256" key="2">
    <source>
        <dbReference type="ARBA" id="ARBA00023125"/>
    </source>
</evidence>
<feature type="domain" description="SIS" evidence="5">
    <location>
        <begin position="127"/>
        <end position="264"/>
    </location>
</feature>
<dbReference type="PROSITE" id="PS51464">
    <property type="entry name" value="SIS"/>
    <property type="match status" value="1"/>
</dbReference>
<dbReference type="SUPFAM" id="SSF53697">
    <property type="entry name" value="SIS domain"/>
    <property type="match status" value="1"/>
</dbReference>
<dbReference type="GO" id="GO:0003700">
    <property type="term" value="F:DNA-binding transcription factor activity"/>
    <property type="evidence" value="ECO:0007669"/>
    <property type="project" value="InterPro"/>
</dbReference>
<dbReference type="Pfam" id="PF01380">
    <property type="entry name" value="SIS"/>
    <property type="match status" value="1"/>
</dbReference>
<keyword evidence="1" id="KW-0805">Transcription regulation</keyword>
<dbReference type="InterPro" id="IPR047640">
    <property type="entry name" value="RpiR-like"/>
</dbReference>
<dbReference type="InterPro" id="IPR001347">
    <property type="entry name" value="SIS_dom"/>
</dbReference>
<evidence type="ECO:0000256" key="3">
    <source>
        <dbReference type="ARBA" id="ARBA00023163"/>
    </source>
</evidence>
<evidence type="ECO:0000313" key="7">
    <source>
        <dbReference type="Proteomes" id="UP000319014"/>
    </source>
</evidence>
<dbReference type="Gene3D" id="1.10.10.10">
    <property type="entry name" value="Winged helix-like DNA-binding domain superfamily/Winged helix DNA-binding domain"/>
    <property type="match status" value="1"/>
</dbReference>
<dbReference type="Gene3D" id="3.40.50.10490">
    <property type="entry name" value="Glucose-6-phosphate isomerase like protein, domain 1"/>
    <property type="match status" value="1"/>
</dbReference>
<dbReference type="PANTHER" id="PTHR30514">
    <property type="entry name" value="GLUCOKINASE"/>
    <property type="match status" value="1"/>
</dbReference>
<dbReference type="RefSeq" id="WP_142664030.1">
    <property type="nucleotide sequence ID" value="NZ_FXTK01000015.1"/>
</dbReference>
<dbReference type="PROSITE" id="PS51071">
    <property type="entry name" value="HTH_RPIR"/>
    <property type="match status" value="1"/>
</dbReference>
<name>A0A521ETA2_9RHOB</name>